<evidence type="ECO:0000259" key="4">
    <source>
        <dbReference type="Pfam" id="PF13458"/>
    </source>
</evidence>
<dbReference type="InterPro" id="IPR028081">
    <property type="entry name" value="Leu-bd"/>
</dbReference>
<dbReference type="Pfam" id="PF13458">
    <property type="entry name" value="Peripla_BP_6"/>
    <property type="match status" value="1"/>
</dbReference>
<feature type="signal peptide" evidence="3">
    <location>
        <begin position="1"/>
        <end position="25"/>
    </location>
</feature>
<reference evidence="5 6" key="1">
    <citation type="submission" date="2019-08" db="EMBL/GenBank/DDBJ databases">
        <title>Paraburkholderia simonii sp. nov. and P. youngii sp. nov. Brazilian and Mexican Mimosa-associated rhizobia.</title>
        <authorList>
            <person name="Mavima L."/>
            <person name="Beukes C.W."/>
            <person name="Palmer M."/>
            <person name="De Meyer S.E."/>
            <person name="James E.K."/>
            <person name="Maluk M."/>
            <person name="Avontuur J.R."/>
            <person name="Chan W.Y."/>
            <person name="Venter S.N."/>
            <person name="Steenkamp E.T."/>
        </authorList>
    </citation>
    <scope>NUCLEOTIDE SEQUENCE [LARGE SCALE GENOMIC DNA]</scope>
    <source>
        <strain evidence="5 6">JPY454</strain>
    </source>
</reference>
<dbReference type="SUPFAM" id="SSF53822">
    <property type="entry name" value="Periplasmic binding protein-like I"/>
    <property type="match status" value="1"/>
</dbReference>
<keyword evidence="2 3" id="KW-0732">Signal</keyword>
<accession>A0ABX2NZ07</accession>
<evidence type="ECO:0000256" key="1">
    <source>
        <dbReference type="ARBA" id="ARBA00010062"/>
    </source>
</evidence>
<dbReference type="CDD" id="cd06342">
    <property type="entry name" value="PBP1_ABC_LIVBP-like"/>
    <property type="match status" value="1"/>
</dbReference>
<evidence type="ECO:0000313" key="6">
    <source>
        <dbReference type="Proteomes" id="UP000821598"/>
    </source>
</evidence>
<keyword evidence="6" id="KW-1185">Reference proteome</keyword>
<proteinExistence type="inferred from homology"/>
<dbReference type="InterPro" id="IPR028082">
    <property type="entry name" value="Peripla_BP_I"/>
</dbReference>
<evidence type="ECO:0000313" key="5">
    <source>
        <dbReference type="EMBL" id="NVI09674.1"/>
    </source>
</evidence>
<organism evidence="5 6">
    <name type="scientific">Paraburkholderia youngii</name>
    <dbReference type="NCBI Taxonomy" id="2782701"/>
    <lineage>
        <taxon>Bacteria</taxon>
        <taxon>Pseudomonadati</taxon>
        <taxon>Pseudomonadota</taxon>
        <taxon>Betaproteobacteria</taxon>
        <taxon>Burkholderiales</taxon>
        <taxon>Burkholderiaceae</taxon>
        <taxon>Paraburkholderia</taxon>
    </lineage>
</organism>
<dbReference type="PROSITE" id="PS51257">
    <property type="entry name" value="PROKAR_LIPOPROTEIN"/>
    <property type="match status" value="1"/>
</dbReference>
<name>A0ABX2NZ07_9BURK</name>
<dbReference type="PANTHER" id="PTHR47151">
    <property type="entry name" value="LEU/ILE/VAL-BINDING ABC TRANSPORTER SUBUNIT"/>
    <property type="match status" value="1"/>
</dbReference>
<sequence>MHTRRSKAPFAVAAIVACAAVTANADEVVKIGHVAPLTGGIAHLGKDTENGARLAIEEINASHLVVGGQKVVLQLDAEDDAGDPRTATQVAQKLVDDKVVAVIGHLTSGTTIPASKIYSDAGIVEISPSATNPTYTRQGFKTAYRMVATDAQQGPALATYAEKSLHIKTVAIVDDATAYGQGLADQFADAAKSLGMKVISRDASTDKTIDFRAILTKIKGEKPDAIMYGGQDATGGPFVKQAQQLVITVPVLGGDGVCTGKLVDLAGKGISQVICSEAGMALEKMPLGAAFEKKYNARFHVPIQTYSPFAYDAVYVIVDAMKRANSTDPQKIASEMRGTNYVGVLGRTQFDQYGDVKNPVISLYHYVDANRTLLDIGSDVSDVVRVTEKGKSPFRFRSGDDLSVFLQESTESTPLAGRRFFHIPLQQSLRRLTAVSV</sequence>
<evidence type="ECO:0000256" key="2">
    <source>
        <dbReference type="ARBA" id="ARBA00022729"/>
    </source>
</evidence>
<gene>
    <name evidence="5" type="ORF">FSB64_40055</name>
</gene>
<comment type="similarity">
    <text evidence="1">Belongs to the leucine-binding protein family.</text>
</comment>
<comment type="caution">
    <text evidence="5">The sequence shown here is derived from an EMBL/GenBank/DDBJ whole genome shotgun (WGS) entry which is preliminary data.</text>
</comment>
<protein>
    <submittedName>
        <fullName evidence="5">Branched-chain amino acid ABC transporter substrate-binding protein</fullName>
    </submittedName>
</protein>
<evidence type="ECO:0000256" key="3">
    <source>
        <dbReference type="SAM" id="SignalP"/>
    </source>
</evidence>
<dbReference type="EMBL" id="VOMC01000113">
    <property type="protein sequence ID" value="NVI09674.1"/>
    <property type="molecule type" value="Genomic_DNA"/>
</dbReference>
<dbReference type="Gene3D" id="3.40.50.2300">
    <property type="match status" value="2"/>
</dbReference>
<feature type="chain" id="PRO_5046404133" evidence="3">
    <location>
        <begin position="26"/>
        <end position="437"/>
    </location>
</feature>
<feature type="domain" description="Leucine-binding protein" evidence="4">
    <location>
        <begin position="29"/>
        <end position="352"/>
    </location>
</feature>
<dbReference type="PANTHER" id="PTHR47151:SF2">
    <property type="entry name" value="AMINO ACID BINDING PROTEIN"/>
    <property type="match status" value="1"/>
</dbReference>
<dbReference type="Proteomes" id="UP000821598">
    <property type="component" value="Unassembled WGS sequence"/>
</dbReference>